<gene>
    <name evidence="2" type="ORF">PIB30_039015</name>
</gene>
<evidence type="ECO:0000256" key="1">
    <source>
        <dbReference type="SAM" id="MobiDB-lite"/>
    </source>
</evidence>
<reference evidence="2 3" key="1">
    <citation type="journal article" date="2023" name="Plants (Basel)">
        <title>Bridging the Gap: Combining Genomics and Transcriptomics Approaches to Understand Stylosanthes scabra, an Orphan Legume from the Brazilian Caatinga.</title>
        <authorList>
            <person name="Ferreira-Neto J.R.C."/>
            <person name="da Silva M.D."/>
            <person name="Binneck E."/>
            <person name="de Melo N.F."/>
            <person name="da Silva R.H."/>
            <person name="de Melo A.L.T.M."/>
            <person name="Pandolfi V."/>
            <person name="Bustamante F.O."/>
            <person name="Brasileiro-Vidal A.C."/>
            <person name="Benko-Iseppon A.M."/>
        </authorList>
    </citation>
    <scope>NUCLEOTIDE SEQUENCE [LARGE SCALE GENOMIC DNA]</scope>
    <source>
        <tissue evidence="2">Leaves</tissue>
    </source>
</reference>
<feature type="region of interest" description="Disordered" evidence="1">
    <location>
        <begin position="85"/>
        <end position="122"/>
    </location>
</feature>
<organism evidence="2 3">
    <name type="scientific">Stylosanthes scabra</name>
    <dbReference type="NCBI Taxonomy" id="79078"/>
    <lineage>
        <taxon>Eukaryota</taxon>
        <taxon>Viridiplantae</taxon>
        <taxon>Streptophyta</taxon>
        <taxon>Embryophyta</taxon>
        <taxon>Tracheophyta</taxon>
        <taxon>Spermatophyta</taxon>
        <taxon>Magnoliopsida</taxon>
        <taxon>eudicotyledons</taxon>
        <taxon>Gunneridae</taxon>
        <taxon>Pentapetalae</taxon>
        <taxon>rosids</taxon>
        <taxon>fabids</taxon>
        <taxon>Fabales</taxon>
        <taxon>Fabaceae</taxon>
        <taxon>Papilionoideae</taxon>
        <taxon>50 kb inversion clade</taxon>
        <taxon>dalbergioids sensu lato</taxon>
        <taxon>Dalbergieae</taxon>
        <taxon>Pterocarpus clade</taxon>
        <taxon>Stylosanthes</taxon>
    </lineage>
</organism>
<proteinExistence type="predicted"/>
<dbReference type="Proteomes" id="UP001341840">
    <property type="component" value="Unassembled WGS sequence"/>
</dbReference>
<protein>
    <submittedName>
        <fullName evidence="2">Uncharacterized protein</fullName>
    </submittedName>
</protein>
<dbReference type="EMBL" id="JASCZI010000204">
    <property type="protein sequence ID" value="MED6110020.1"/>
    <property type="molecule type" value="Genomic_DNA"/>
</dbReference>
<accession>A0ABU6QDL9</accession>
<evidence type="ECO:0000313" key="3">
    <source>
        <dbReference type="Proteomes" id="UP001341840"/>
    </source>
</evidence>
<keyword evidence="3" id="KW-1185">Reference proteome</keyword>
<name>A0ABU6QDL9_9FABA</name>
<sequence>MAHSNNINNLGCMKRVGLSRMNWSTWMQKPSTIHHWNWGNAHFPTLDPHACLSWILIPTGKTYYSRKMSSISKVNVAPSCNMLENHDRDDGSYAPATTNGYDHSSFMEGDDDDDGYDYAPAA</sequence>
<evidence type="ECO:0000313" key="2">
    <source>
        <dbReference type="EMBL" id="MED6110020.1"/>
    </source>
</evidence>
<comment type="caution">
    <text evidence="2">The sequence shown here is derived from an EMBL/GenBank/DDBJ whole genome shotgun (WGS) entry which is preliminary data.</text>
</comment>